<keyword evidence="3 5" id="KW-0520">NAD</keyword>
<dbReference type="InterPro" id="IPR006095">
    <property type="entry name" value="Glu/Leu/Phe/Val/Trp_DH"/>
</dbReference>
<evidence type="ECO:0000313" key="9">
    <source>
        <dbReference type="Proteomes" id="UP000034108"/>
    </source>
</evidence>
<dbReference type="AlphaFoldDB" id="A0A0G0VEJ0"/>
<dbReference type="EMBL" id="LCAV01000008">
    <property type="protein sequence ID" value="KKR99284.1"/>
    <property type="molecule type" value="Genomic_DNA"/>
</dbReference>
<dbReference type="GO" id="GO:0000166">
    <property type="term" value="F:nucleotide binding"/>
    <property type="evidence" value="ECO:0007669"/>
    <property type="project" value="UniProtKB-KW"/>
</dbReference>
<feature type="active site" description="Proton donor/acceptor" evidence="4">
    <location>
        <position position="83"/>
    </location>
</feature>
<dbReference type="PIRSF" id="PIRSF000188">
    <property type="entry name" value="Phe_leu_dh"/>
    <property type="match status" value="1"/>
</dbReference>
<dbReference type="InterPro" id="IPR046346">
    <property type="entry name" value="Aminoacid_DH-like_N_sf"/>
</dbReference>
<comment type="similarity">
    <text evidence="1 6">Belongs to the Glu/Leu/Phe/Val dehydrogenases family.</text>
</comment>
<dbReference type="InterPro" id="IPR036291">
    <property type="entry name" value="NAD(P)-bd_dom_sf"/>
</dbReference>
<dbReference type="InterPro" id="IPR016211">
    <property type="entry name" value="Glu/Phe/Leu/Val/Trp_DH_bac/arc"/>
</dbReference>
<evidence type="ECO:0000259" key="7">
    <source>
        <dbReference type="SMART" id="SM00839"/>
    </source>
</evidence>
<evidence type="ECO:0000313" key="8">
    <source>
        <dbReference type="EMBL" id="KKR99284.1"/>
    </source>
</evidence>
<dbReference type="InterPro" id="IPR006096">
    <property type="entry name" value="Glu/Leu/Phe/Val/Trp_DH_C"/>
</dbReference>
<protein>
    <submittedName>
        <fullName evidence="8">Leucine dehydrogenase</fullName>
    </submittedName>
</protein>
<dbReference type="Pfam" id="PF00208">
    <property type="entry name" value="ELFV_dehydrog"/>
    <property type="match status" value="1"/>
</dbReference>
<dbReference type="PANTHER" id="PTHR42722:SF1">
    <property type="entry name" value="VALINE DEHYDROGENASE"/>
    <property type="match status" value="1"/>
</dbReference>
<evidence type="ECO:0000256" key="3">
    <source>
        <dbReference type="ARBA" id="ARBA00023027"/>
    </source>
</evidence>
<keyword evidence="2 6" id="KW-0560">Oxidoreductase</keyword>
<dbReference type="Proteomes" id="UP000034108">
    <property type="component" value="Unassembled WGS sequence"/>
</dbReference>
<dbReference type="PRINTS" id="PR00082">
    <property type="entry name" value="GLFDHDRGNASE"/>
</dbReference>
<dbReference type="PANTHER" id="PTHR42722">
    <property type="entry name" value="LEUCINE DEHYDROGENASE"/>
    <property type="match status" value="1"/>
</dbReference>
<feature type="binding site" evidence="5">
    <location>
        <begin position="182"/>
        <end position="187"/>
    </location>
    <ligand>
        <name>NAD(+)</name>
        <dbReference type="ChEBI" id="CHEBI:57540"/>
    </ligand>
</feature>
<comment type="caution">
    <text evidence="8">The sequence shown here is derived from an EMBL/GenBank/DDBJ whole genome shotgun (WGS) entry which is preliminary data.</text>
</comment>
<dbReference type="Pfam" id="PF02812">
    <property type="entry name" value="ELFV_dehydrog_N"/>
    <property type="match status" value="1"/>
</dbReference>
<dbReference type="SUPFAM" id="SSF51735">
    <property type="entry name" value="NAD(P)-binding Rossmann-fold domains"/>
    <property type="match status" value="1"/>
</dbReference>
<gene>
    <name evidence="8" type="ORF">UU49_C0008G0004</name>
</gene>
<keyword evidence="5" id="KW-0547">Nucleotide-binding</keyword>
<proteinExistence type="inferred from homology"/>
<dbReference type="GO" id="GO:0016639">
    <property type="term" value="F:oxidoreductase activity, acting on the CH-NH2 group of donors, NAD or NADP as acceptor"/>
    <property type="evidence" value="ECO:0007669"/>
    <property type="project" value="InterPro"/>
</dbReference>
<accession>A0A0G0VEJ0</accession>
<name>A0A0G0VEJ0_9BACT</name>
<dbReference type="STRING" id="1619048.UU49_C0008G0004"/>
<dbReference type="SMART" id="SM00839">
    <property type="entry name" value="ELFV_dehydrog"/>
    <property type="match status" value="1"/>
</dbReference>
<evidence type="ECO:0000256" key="5">
    <source>
        <dbReference type="PIRSR" id="PIRSR000188-2"/>
    </source>
</evidence>
<organism evidence="8 9">
    <name type="scientific">Candidatus Magasanikbacteria bacterium GW2011_GWC2_41_17</name>
    <dbReference type="NCBI Taxonomy" id="1619048"/>
    <lineage>
        <taxon>Bacteria</taxon>
        <taxon>Candidatus Magasanikiibacteriota</taxon>
    </lineage>
</organism>
<evidence type="ECO:0000256" key="4">
    <source>
        <dbReference type="PIRSR" id="PIRSR000188-1"/>
    </source>
</evidence>
<sequence length="364" mass="39162">MGKFKSHWADFGPLPNAKRCVRFEIGDLMGFIIIHNTTLGPGLGGLRVKPYESEAATLADAARLGRGMVYKNAAAGLELGGAKAVINAEPDELTANHLRAYGEVVQELSGHYITAPDVGTEVSMMDIIMEATRYVVCVSREKGGLDDPSPSTARGVFLAMQEALPFAGNLRHLAQPIVLIQGFGKVGRPLAHLLQANNFKVLVAEANEVQRDQAASDGCEIVETNKVFGTHAHIFAPCATGGILNPDSITALKNHGVRLICGGANNQLQDEGRDSELLKEKKIWWAPDFVANAGGVALACTEWELRTGKITPDQVNDRTEMRLAGIGKRIRKIMAKAEDRDCTSLSAARKLAEDTVAKQGGELR</sequence>
<reference evidence="8 9" key="1">
    <citation type="journal article" date="2015" name="Nature">
        <title>rRNA introns, odd ribosomes, and small enigmatic genomes across a large radiation of phyla.</title>
        <authorList>
            <person name="Brown C.T."/>
            <person name="Hug L.A."/>
            <person name="Thomas B.C."/>
            <person name="Sharon I."/>
            <person name="Castelle C.J."/>
            <person name="Singh A."/>
            <person name="Wilkins M.J."/>
            <person name="Williams K.H."/>
            <person name="Banfield J.F."/>
        </authorList>
    </citation>
    <scope>NUCLEOTIDE SEQUENCE [LARGE SCALE GENOMIC DNA]</scope>
</reference>
<dbReference type="InterPro" id="IPR006097">
    <property type="entry name" value="Glu/Leu/Phe/Val/Trp_DH_dimer"/>
</dbReference>
<evidence type="ECO:0000256" key="1">
    <source>
        <dbReference type="ARBA" id="ARBA00006382"/>
    </source>
</evidence>
<dbReference type="Gene3D" id="3.40.50.720">
    <property type="entry name" value="NAD(P)-binding Rossmann-like Domain"/>
    <property type="match status" value="1"/>
</dbReference>
<evidence type="ECO:0000256" key="2">
    <source>
        <dbReference type="ARBA" id="ARBA00023002"/>
    </source>
</evidence>
<dbReference type="SUPFAM" id="SSF53223">
    <property type="entry name" value="Aminoacid dehydrogenase-like, N-terminal domain"/>
    <property type="match status" value="1"/>
</dbReference>
<dbReference type="GO" id="GO:0006520">
    <property type="term" value="P:amino acid metabolic process"/>
    <property type="evidence" value="ECO:0007669"/>
    <property type="project" value="InterPro"/>
</dbReference>
<feature type="domain" description="Glutamate/phenylalanine/leucine/valine/L-tryptophan dehydrogenase C-terminal" evidence="7">
    <location>
        <begin position="146"/>
        <end position="364"/>
    </location>
</feature>
<dbReference type="Gene3D" id="3.40.50.10860">
    <property type="entry name" value="Leucine Dehydrogenase, chain A, domain 1"/>
    <property type="match status" value="1"/>
</dbReference>
<evidence type="ECO:0000256" key="6">
    <source>
        <dbReference type="RuleBase" id="RU004417"/>
    </source>
</evidence>